<organism evidence="2">
    <name type="scientific">Pyramimonas obovata</name>
    <dbReference type="NCBI Taxonomy" id="1411642"/>
    <lineage>
        <taxon>Eukaryota</taxon>
        <taxon>Viridiplantae</taxon>
        <taxon>Chlorophyta</taxon>
        <taxon>Pyramimonadophyceae</taxon>
        <taxon>Pyramimonadales</taxon>
        <taxon>Pyramimonadaceae</taxon>
        <taxon>Pyramimonas</taxon>
        <taxon>Pyramimonas incertae sedis</taxon>
    </lineage>
</organism>
<evidence type="ECO:0008006" key="3">
    <source>
        <dbReference type="Google" id="ProtNLM"/>
    </source>
</evidence>
<feature type="signal peptide" evidence="1">
    <location>
        <begin position="1"/>
        <end position="34"/>
    </location>
</feature>
<protein>
    <recommendedName>
        <fullName evidence="3">Mannosyltransferase</fullName>
    </recommendedName>
</protein>
<feature type="chain" id="PRO_5031493077" description="Mannosyltransferase" evidence="1">
    <location>
        <begin position="35"/>
        <end position="103"/>
    </location>
</feature>
<proteinExistence type="predicted"/>
<dbReference type="AlphaFoldDB" id="A0A7S0QX74"/>
<name>A0A7S0QX74_9CHLO</name>
<keyword evidence="1" id="KW-0732">Signal</keyword>
<gene>
    <name evidence="2" type="ORF">POBO1169_LOCUS5301</name>
</gene>
<evidence type="ECO:0000256" key="1">
    <source>
        <dbReference type="SAM" id="SignalP"/>
    </source>
</evidence>
<dbReference type="EMBL" id="HBFA01010110">
    <property type="protein sequence ID" value="CAD8658225.1"/>
    <property type="molecule type" value="Transcribed_RNA"/>
</dbReference>
<sequence>MALGGGARGRGSEGASLALALTLIALCLRFCGHSMPPALDEDLDGDGGSSSGPGLFSRWGMFSLPSSTLNAFLSRLGEFGEEGLLVTVGPLVVACSAVQRRAV</sequence>
<reference evidence="2" key="1">
    <citation type="submission" date="2021-01" db="EMBL/GenBank/DDBJ databases">
        <authorList>
            <person name="Corre E."/>
            <person name="Pelletier E."/>
            <person name="Niang G."/>
            <person name="Scheremetjew M."/>
            <person name="Finn R."/>
            <person name="Kale V."/>
            <person name="Holt S."/>
            <person name="Cochrane G."/>
            <person name="Meng A."/>
            <person name="Brown T."/>
            <person name="Cohen L."/>
        </authorList>
    </citation>
    <scope>NUCLEOTIDE SEQUENCE</scope>
    <source>
        <strain evidence="2">CCMP722</strain>
    </source>
</reference>
<evidence type="ECO:0000313" key="2">
    <source>
        <dbReference type="EMBL" id="CAD8658225.1"/>
    </source>
</evidence>
<accession>A0A7S0QX74</accession>